<gene>
    <name evidence="1" type="ORF">Dsi01nite_112170</name>
</gene>
<dbReference type="Proteomes" id="UP000660611">
    <property type="component" value="Unassembled WGS sequence"/>
</dbReference>
<evidence type="ECO:0000313" key="2">
    <source>
        <dbReference type="Proteomes" id="UP000660611"/>
    </source>
</evidence>
<evidence type="ECO:0000313" key="1">
    <source>
        <dbReference type="EMBL" id="GIG53176.1"/>
    </source>
</evidence>
<reference evidence="1" key="1">
    <citation type="submission" date="2021-01" db="EMBL/GenBank/DDBJ databases">
        <title>Whole genome shotgun sequence of Dactylosporangium siamense NBRC 106093.</title>
        <authorList>
            <person name="Komaki H."/>
            <person name="Tamura T."/>
        </authorList>
    </citation>
    <scope>NUCLEOTIDE SEQUENCE</scope>
    <source>
        <strain evidence="1">NBRC 106093</strain>
    </source>
</reference>
<name>A0A919PZE9_9ACTN</name>
<dbReference type="AlphaFoldDB" id="A0A919PZE9"/>
<keyword evidence="2" id="KW-1185">Reference proteome</keyword>
<protein>
    <submittedName>
        <fullName evidence="1">Uncharacterized protein</fullName>
    </submittedName>
</protein>
<comment type="caution">
    <text evidence="1">The sequence shown here is derived from an EMBL/GenBank/DDBJ whole genome shotgun (WGS) entry which is preliminary data.</text>
</comment>
<dbReference type="EMBL" id="BONQ01000216">
    <property type="protein sequence ID" value="GIG53176.1"/>
    <property type="molecule type" value="Genomic_DNA"/>
</dbReference>
<sequence length="230" mass="24158">MEIKCRTASGDSGGGPWMSVIYDLVDDDLAGALPDKVAAQLFDLGLASNSAALAYQHARLMEEQSHNALSAAPLDNEGFQFRRLIADEQAQTALAMTEQHLATYSLVAATYATFASKVITAVMAGALLAVEVAEPVQPSSVLADPDWMIPAVMLPAGTMGVLRDVEQARQRVITAATAARSSGTIECYDGRRAAANRSPGEIDLSAEVPIGLHAYATLLVEALGSLAADR</sequence>
<proteinExistence type="predicted"/>
<accession>A0A919PZE9</accession>
<organism evidence="1 2">
    <name type="scientific">Dactylosporangium siamense</name>
    <dbReference type="NCBI Taxonomy" id="685454"/>
    <lineage>
        <taxon>Bacteria</taxon>
        <taxon>Bacillati</taxon>
        <taxon>Actinomycetota</taxon>
        <taxon>Actinomycetes</taxon>
        <taxon>Micromonosporales</taxon>
        <taxon>Micromonosporaceae</taxon>
        <taxon>Dactylosporangium</taxon>
    </lineage>
</organism>